<organism evidence="3 4">
    <name type="scientific">Reyranella humidisoli</name>
    <dbReference type="NCBI Taxonomy" id="2849149"/>
    <lineage>
        <taxon>Bacteria</taxon>
        <taxon>Pseudomonadati</taxon>
        <taxon>Pseudomonadota</taxon>
        <taxon>Alphaproteobacteria</taxon>
        <taxon>Hyphomicrobiales</taxon>
        <taxon>Reyranellaceae</taxon>
        <taxon>Reyranella</taxon>
    </lineage>
</organism>
<dbReference type="PROSITE" id="PS01152">
    <property type="entry name" value="HESB"/>
    <property type="match status" value="1"/>
</dbReference>
<evidence type="ECO:0000259" key="2">
    <source>
        <dbReference type="Pfam" id="PF01521"/>
    </source>
</evidence>
<dbReference type="InterPro" id="IPR050322">
    <property type="entry name" value="Fe-S_cluster_asmbl/transfer"/>
</dbReference>
<evidence type="ECO:0000313" key="4">
    <source>
        <dbReference type="Proteomes" id="UP000727907"/>
    </source>
</evidence>
<dbReference type="InterPro" id="IPR000361">
    <property type="entry name" value="ATAP_core_dom"/>
</dbReference>
<gene>
    <name evidence="3" type="ORF">KQ910_23425</name>
</gene>
<protein>
    <submittedName>
        <fullName evidence="3">Iron-sulfur cluster assembly accessory protein</fullName>
    </submittedName>
</protein>
<name>A0ABS6IQ61_9HYPH</name>
<dbReference type="InterPro" id="IPR016092">
    <property type="entry name" value="ATAP"/>
</dbReference>
<comment type="caution">
    <text evidence="3">The sequence shown here is derived from an EMBL/GenBank/DDBJ whole genome shotgun (WGS) entry which is preliminary data.</text>
</comment>
<evidence type="ECO:0000256" key="1">
    <source>
        <dbReference type="SAM" id="MobiDB-lite"/>
    </source>
</evidence>
<dbReference type="Pfam" id="PF01521">
    <property type="entry name" value="Fe-S_biosyn"/>
    <property type="match status" value="1"/>
</dbReference>
<keyword evidence="4" id="KW-1185">Reference proteome</keyword>
<sequence length="131" mass="14306">MTTTTETPKPAAPAAPRPRRPRPQLMMVTPLAAERVKGLIEGRGKPTAGIRIGVRTKGCSGLSYTLEFADKQEPMDEVIEASGIKLLVDPKASLFLIGTEMDYEEEKLKSGFVFRNPNEKGRCGCGESFHV</sequence>
<evidence type="ECO:0000313" key="3">
    <source>
        <dbReference type="EMBL" id="MBU8876746.1"/>
    </source>
</evidence>
<dbReference type="InterPro" id="IPR017870">
    <property type="entry name" value="FeS_cluster_insertion_CS"/>
</dbReference>
<feature type="domain" description="Core" evidence="2">
    <location>
        <begin position="28"/>
        <end position="127"/>
    </location>
</feature>
<proteinExistence type="predicted"/>
<dbReference type="PANTHER" id="PTHR10072">
    <property type="entry name" value="IRON-SULFUR CLUSTER ASSEMBLY PROTEIN"/>
    <property type="match status" value="1"/>
</dbReference>
<dbReference type="PANTHER" id="PTHR10072:SF41">
    <property type="entry name" value="IRON-SULFUR CLUSTER ASSEMBLY 1 HOMOLOG, MITOCHONDRIAL"/>
    <property type="match status" value="1"/>
</dbReference>
<dbReference type="NCBIfam" id="TIGR00049">
    <property type="entry name" value="iron-sulfur cluster assembly accessory protein"/>
    <property type="match status" value="1"/>
</dbReference>
<dbReference type="EMBL" id="JAHOPB010000003">
    <property type="protein sequence ID" value="MBU8876746.1"/>
    <property type="molecule type" value="Genomic_DNA"/>
</dbReference>
<dbReference type="Proteomes" id="UP000727907">
    <property type="component" value="Unassembled WGS sequence"/>
</dbReference>
<reference evidence="3 4" key="1">
    <citation type="submission" date="2021-06" db="EMBL/GenBank/DDBJ databases">
        <authorList>
            <person name="Lee D.H."/>
        </authorList>
    </citation>
    <scope>NUCLEOTIDE SEQUENCE [LARGE SCALE GENOMIC DNA]</scope>
    <source>
        <strain evidence="3 4">MMS21-HV4-11</strain>
    </source>
</reference>
<accession>A0ABS6IQ61</accession>
<dbReference type="RefSeq" id="WP_216965888.1">
    <property type="nucleotide sequence ID" value="NZ_JAHOPB010000003.1"/>
</dbReference>
<feature type="region of interest" description="Disordered" evidence="1">
    <location>
        <begin position="1"/>
        <end position="23"/>
    </location>
</feature>